<dbReference type="EMBL" id="GG662472">
    <property type="protein sequence ID" value="EWS72048.1"/>
    <property type="molecule type" value="Genomic_DNA"/>
</dbReference>
<keyword evidence="2" id="KW-0677">Repeat</keyword>
<evidence type="ECO:0000313" key="4">
    <source>
        <dbReference type="Proteomes" id="UP000009168"/>
    </source>
</evidence>
<evidence type="ECO:0000313" key="3">
    <source>
        <dbReference type="EMBL" id="EWS72048.1"/>
    </source>
</evidence>
<dbReference type="PANTHER" id="PTHR47189">
    <property type="entry name" value="MHC CLASS II TRANSACTIVATOR"/>
    <property type="match status" value="1"/>
</dbReference>
<evidence type="ECO:0000256" key="1">
    <source>
        <dbReference type="ARBA" id="ARBA00022614"/>
    </source>
</evidence>
<accession>W7X6P3</accession>
<name>W7X6P3_TETTS</name>
<keyword evidence="1" id="KW-0433">Leucine-rich repeat</keyword>
<dbReference type="KEGG" id="tet:TTHERM_000474959"/>
<dbReference type="GO" id="GO:0045345">
    <property type="term" value="P:positive regulation of MHC class I biosynthetic process"/>
    <property type="evidence" value="ECO:0007669"/>
    <property type="project" value="TreeGrafter"/>
</dbReference>
<organism evidence="3 4">
    <name type="scientific">Tetrahymena thermophila (strain SB210)</name>
    <dbReference type="NCBI Taxonomy" id="312017"/>
    <lineage>
        <taxon>Eukaryota</taxon>
        <taxon>Sar</taxon>
        <taxon>Alveolata</taxon>
        <taxon>Ciliophora</taxon>
        <taxon>Intramacronucleata</taxon>
        <taxon>Oligohymenophorea</taxon>
        <taxon>Hymenostomatida</taxon>
        <taxon>Tetrahymenina</taxon>
        <taxon>Tetrahymenidae</taxon>
        <taxon>Tetrahymena</taxon>
    </lineage>
</organism>
<keyword evidence="4" id="KW-1185">Reference proteome</keyword>
<dbReference type="AlphaFoldDB" id="W7X6P3"/>
<sequence>MGNKNQKQQTENVVTSTQQVQTKHFVDKQYKKGYQQIQELKKGDPKKHLELHYQHYEQSLESVQYFCDTIIQLSCLQKLTLDFRYFQIEGQAASTISSALAKCKNLTYLDLQFQQNLIDKQQFDQIIEQISNCNKLETLKLFFGQNLIEDFQAQSLEQTLKSLPNLQVFAIDIINNKLSEQGAVNVSNAIAQCPKIKNVYLGFRKTFKFSEDFFGFNFKGFSKIQELTIFLDENSIDQQKAKMLGDNISCCSSLNNLTLSLTQNQINLVGSIYLLEGLIKCKQLVNLTLRISSNGIPDEQLYKISKTLKGLQSTTILEITLGVQKNTLSYKKIKLELFKLKRLAQFYLY</sequence>
<dbReference type="Proteomes" id="UP000009168">
    <property type="component" value="Unassembled WGS sequence"/>
</dbReference>
<dbReference type="GeneID" id="24439173"/>
<protein>
    <submittedName>
        <fullName evidence="3">Amine-terminal domain enolase</fullName>
    </submittedName>
</protein>
<dbReference type="InParanoid" id="W7X6P3"/>
<proteinExistence type="predicted"/>
<reference evidence="4" key="1">
    <citation type="journal article" date="2006" name="PLoS Biol.">
        <title>Macronuclear genome sequence of the ciliate Tetrahymena thermophila, a model eukaryote.</title>
        <authorList>
            <person name="Eisen J.A."/>
            <person name="Coyne R.S."/>
            <person name="Wu M."/>
            <person name="Wu D."/>
            <person name="Thiagarajan M."/>
            <person name="Wortman J.R."/>
            <person name="Badger J.H."/>
            <person name="Ren Q."/>
            <person name="Amedeo P."/>
            <person name="Jones K.M."/>
            <person name="Tallon L.J."/>
            <person name="Delcher A.L."/>
            <person name="Salzberg S.L."/>
            <person name="Silva J.C."/>
            <person name="Haas B.J."/>
            <person name="Majoros W.H."/>
            <person name="Farzad M."/>
            <person name="Carlton J.M."/>
            <person name="Smith R.K. Jr."/>
            <person name="Garg J."/>
            <person name="Pearlman R.E."/>
            <person name="Karrer K.M."/>
            <person name="Sun L."/>
            <person name="Manning G."/>
            <person name="Elde N.C."/>
            <person name="Turkewitz A.P."/>
            <person name="Asai D.J."/>
            <person name="Wilkes D.E."/>
            <person name="Wang Y."/>
            <person name="Cai H."/>
            <person name="Collins K."/>
            <person name="Stewart B.A."/>
            <person name="Lee S.R."/>
            <person name="Wilamowska K."/>
            <person name="Weinberg Z."/>
            <person name="Ruzzo W.L."/>
            <person name="Wloga D."/>
            <person name="Gaertig J."/>
            <person name="Frankel J."/>
            <person name="Tsao C.-C."/>
            <person name="Gorovsky M.A."/>
            <person name="Keeling P.J."/>
            <person name="Waller R.F."/>
            <person name="Patron N.J."/>
            <person name="Cherry J.M."/>
            <person name="Stover N.A."/>
            <person name="Krieger C.J."/>
            <person name="del Toro C."/>
            <person name="Ryder H.F."/>
            <person name="Williamson S.C."/>
            <person name="Barbeau R.A."/>
            <person name="Hamilton E.P."/>
            <person name="Orias E."/>
        </authorList>
    </citation>
    <scope>NUCLEOTIDE SEQUENCE [LARGE SCALE GENOMIC DNA]</scope>
    <source>
        <strain evidence="4">SB210</strain>
    </source>
</reference>
<dbReference type="GO" id="GO:0045348">
    <property type="term" value="P:positive regulation of MHC class II biosynthetic process"/>
    <property type="evidence" value="ECO:0007669"/>
    <property type="project" value="TreeGrafter"/>
</dbReference>
<dbReference type="PANTHER" id="PTHR47189:SF1">
    <property type="entry name" value="MHC CLASS II TRANSACTIVATOR"/>
    <property type="match status" value="1"/>
</dbReference>
<dbReference type="RefSeq" id="XP_012655423.1">
    <property type="nucleotide sequence ID" value="XM_012799969.1"/>
</dbReference>
<dbReference type="SUPFAM" id="SSF52047">
    <property type="entry name" value="RNI-like"/>
    <property type="match status" value="1"/>
</dbReference>
<dbReference type="GO" id="GO:0045944">
    <property type="term" value="P:positive regulation of transcription by RNA polymerase II"/>
    <property type="evidence" value="ECO:0007669"/>
    <property type="project" value="TreeGrafter"/>
</dbReference>
<gene>
    <name evidence="3" type="ORF">TTHERM_000474959</name>
</gene>
<dbReference type="Gene3D" id="3.80.10.10">
    <property type="entry name" value="Ribonuclease Inhibitor"/>
    <property type="match status" value="2"/>
</dbReference>
<evidence type="ECO:0000256" key="2">
    <source>
        <dbReference type="ARBA" id="ARBA00022737"/>
    </source>
</evidence>
<dbReference type="InterPro" id="IPR032675">
    <property type="entry name" value="LRR_dom_sf"/>
</dbReference>